<feature type="compositionally biased region" description="Low complexity" evidence="13">
    <location>
        <begin position="98"/>
        <end position="107"/>
    </location>
</feature>
<reference evidence="16 17" key="1">
    <citation type="journal article" date="2007" name="Nature">
        <title>Evolution of genes and genomes on the Drosophila phylogeny.</title>
        <authorList>
            <consortium name="Drosophila 12 Genomes Consortium"/>
            <person name="Clark A.G."/>
            <person name="Eisen M.B."/>
            <person name="Smith D.R."/>
            <person name="Bergman C.M."/>
            <person name="Oliver B."/>
            <person name="Markow T.A."/>
            <person name="Kaufman T.C."/>
            <person name="Kellis M."/>
            <person name="Gelbart W."/>
            <person name="Iyer V.N."/>
            <person name="Pollard D.A."/>
            <person name="Sackton T.B."/>
            <person name="Larracuente A.M."/>
            <person name="Singh N.D."/>
            <person name="Abad J.P."/>
            <person name="Abt D.N."/>
            <person name="Adryan B."/>
            <person name="Aguade M."/>
            <person name="Akashi H."/>
            <person name="Anderson W.W."/>
            <person name="Aquadro C.F."/>
            <person name="Ardell D.H."/>
            <person name="Arguello R."/>
            <person name="Artieri C.G."/>
            <person name="Barbash D.A."/>
            <person name="Barker D."/>
            <person name="Barsanti P."/>
            <person name="Batterham P."/>
            <person name="Batzoglou S."/>
            <person name="Begun D."/>
            <person name="Bhutkar A."/>
            <person name="Blanco E."/>
            <person name="Bosak S.A."/>
            <person name="Bradley R.K."/>
            <person name="Brand A.D."/>
            <person name="Brent M.R."/>
            <person name="Brooks A.N."/>
            <person name="Brown R.H."/>
            <person name="Butlin R.K."/>
            <person name="Caggese C."/>
            <person name="Calvi B.R."/>
            <person name="Bernardo de Carvalho A."/>
            <person name="Caspi A."/>
            <person name="Castrezana S."/>
            <person name="Celniker S.E."/>
            <person name="Chang J.L."/>
            <person name="Chapple C."/>
            <person name="Chatterji S."/>
            <person name="Chinwalla A."/>
            <person name="Civetta A."/>
            <person name="Clifton S.W."/>
            <person name="Comeron J.M."/>
            <person name="Costello J.C."/>
            <person name="Coyne J.A."/>
            <person name="Daub J."/>
            <person name="David R.G."/>
            <person name="Delcher A.L."/>
            <person name="Delehaunty K."/>
            <person name="Do C.B."/>
            <person name="Ebling H."/>
            <person name="Edwards K."/>
            <person name="Eickbush T."/>
            <person name="Evans J.D."/>
            <person name="Filipski A."/>
            <person name="Findeiss S."/>
            <person name="Freyhult E."/>
            <person name="Fulton L."/>
            <person name="Fulton R."/>
            <person name="Garcia A.C."/>
            <person name="Gardiner A."/>
            <person name="Garfield D.A."/>
            <person name="Garvin B.E."/>
            <person name="Gibson G."/>
            <person name="Gilbert D."/>
            <person name="Gnerre S."/>
            <person name="Godfrey J."/>
            <person name="Good R."/>
            <person name="Gotea V."/>
            <person name="Gravely B."/>
            <person name="Greenberg A.J."/>
            <person name="Griffiths-Jones S."/>
            <person name="Gross S."/>
            <person name="Guigo R."/>
            <person name="Gustafson E.A."/>
            <person name="Haerty W."/>
            <person name="Hahn M.W."/>
            <person name="Halligan D.L."/>
            <person name="Halpern A.L."/>
            <person name="Halter G.M."/>
            <person name="Han M.V."/>
            <person name="Heger A."/>
            <person name="Hillier L."/>
            <person name="Hinrichs A.S."/>
            <person name="Holmes I."/>
            <person name="Hoskins R.A."/>
            <person name="Hubisz M.J."/>
            <person name="Hultmark D."/>
            <person name="Huntley M.A."/>
            <person name="Jaffe D.B."/>
            <person name="Jagadeeshan S."/>
            <person name="Jeck W.R."/>
            <person name="Johnson J."/>
            <person name="Jones C.D."/>
            <person name="Jordan W.C."/>
            <person name="Karpen G.H."/>
            <person name="Kataoka E."/>
            <person name="Keightley P.D."/>
            <person name="Kheradpour P."/>
            <person name="Kirkness E.F."/>
            <person name="Koerich L.B."/>
            <person name="Kristiansen K."/>
            <person name="Kudrna D."/>
            <person name="Kulathinal R.J."/>
            <person name="Kumar S."/>
            <person name="Kwok R."/>
            <person name="Lander E."/>
            <person name="Langley C.H."/>
            <person name="Lapoint R."/>
            <person name="Lazzaro B.P."/>
            <person name="Lee S.J."/>
            <person name="Levesque L."/>
            <person name="Li R."/>
            <person name="Lin C.F."/>
            <person name="Lin M.F."/>
            <person name="Lindblad-Toh K."/>
            <person name="Llopart A."/>
            <person name="Long M."/>
            <person name="Low L."/>
            <person name="Lozovsky E."/>
            <person name="Lu J."/>
            <person name="Luo M."/>
            <person name="Machado C.A."/>
            <person name="Makalowski W."/>
            <person name="Marzo M."/>
            <person name="Matsuda M."/>
            <person name="Matzkin L."/>
            <person name="McAllister B."/>
            <person name="McBride C.S."/>
            <person name="McKernan B."/>
            <person name="McKernan K."/>
            <person name="Mendez-Lago M."/>
            <person name="Minx P."/>
            <person name="Mollenhauer M.U."/>
            <person name="Montooth K."/>
            <person name="Mount S.M."/>
            <person name="Mu X."/>
            <person name="Myers E."/>
            <person name="Negre B."/>
            <person name="Newfeld S."/>
            <person name="Nielsen R."/>
            <person name="Noor M.A."/>
            <person name="O'Grady P."/>
            <person name="Pachter L."/>
            <person name="Papaceit M."/>
            <person name="Parisi M.J."/>
            <person name="Parisi M."/>
            <person name="Parts L."/>
            <person name="Pedersen J.S."/>
            <person name="Pesole G."/>
            <person name="Phillippy A.M."/>
            <person name="Ponting C.P."/>
            <person name="Pop M."/>
            <person name="Porcelli D."/>
            <person name="Powell J.R."/>
            <person name="Prohaska S."/>
            <person name="Pruitt K."/>
            <person name="Puig M."/>
            <person name="Quesneville H."/>
            <person name="Ram K.R."/>
            <person name="Rand D."/>
            <person name="Rasmussen M.D."/>
            <person name="Reed L.K."/>
            <person name="Reenan R."/>
            <person name="Reily A."/>
            <person name="Remington K.A."/>
            <person name="Rieger T.T."/>
            <person name="Ritchie M.G."/>
            <person name="Robin C."/>
            <person name="Rogers Y.H."/>
            <person name="Rohde C."/>
            <person name="Rozas J."/>
            <person name="Rubenfield M.J."/>
            <person name="Ruiz A."/>
            <person name="Russo S."/>
            <person name="Salzberg S.L."/>
            <person name="Sanchez-Gracia A."/>
            <person name="Saranga D.J."/>
            <person name="Sato H."/>
            <person name="Schaeffer S.W."/>
            <person name="Schatz M.C."/>
            <person name="Schlenke T."/>
            <person name="Schwartz R."/>
            <person name="Segarra C."/>
            <person name="Singh R.S."/>
            <person name="Sirot L."/>
            <person name="Sirota M."/>
            <person name="Sisneros N.B."/>
            <person name="Smith C.D."/>
            <person name="Smith T.F."/>
            <person name="Spieth J."/>
            <person name="Stage D.E."/>
            <person name="Stark A."/>
            <person name="Stephan W."/>
            <person name="Strausberg R.L."/>
            <person name="Strempel S."/>
            <person name="Sturgill D."/>
            <person name="Sutton G."/>
            <person name="Sutton G.G."/>
            <person name="Tao W."/>
            <person name="Teichmann S."/>
            <person name="Tobari Y.N."/>
            <person name="Tomimura Y."/>
            <person name="Tsolas J.M."/>
            <person name="Valente V.L."/>
            <person name="Venter E."/>
            <person name="Venter J.C."/>
            <person name="Vicario S."/>
            <person name="Vieira F.G."/>
            <person name="Vilella A.J."/>
            <person name="Villasante A."/>
            <person name="Walenz B."/>
            <person name="Wang J."/>
            <person name="Wasserman M."/>
            <person name="Watts T."/>
            <person name="Wilson D."/>
            <person name="Wilson R.K."/>
            <person name="Wing R.A."/>
            <person name="Wolfner M.F."/>
            <person name="Wong A."/>
            <person name="Wong G.K."/>
            <person name="Wu C.I."/>
            <person name="Wu G."/>
            <person name="Yamamoto D."/>
            <person name="Yang H.P."/>
            <person name="Yang S.P."/>
            <person name="Yorke J.A."/>
            <person name="Yoshida K."/>
            <person name="Zdobnov E."/>
            <person name="Zhang P."/>
            <person name="Zhang Y."/>
            <person name="Zimin A.V."/>
            <person name="Baldwin J."/>
            <person name="Abdouelleil A."/>
            <person name="Abdulkadir J."/>
            <person name="Abebe A."/>
            <person name="Abera B."/>
            <person name="Abreu J."/>
            <person name="Acer S.C."/>
            <person name="Aftuck L."/>
            <person name="Alexander A."/>
            <person name="An P."/>
            <person name="Anderson E."/>
            <person name="Anderson S."/>
            <person name="Arachi H."/>
            <person name="Azer M."/>
            <person name="Bachantsang P."/>
            <person name="Barry A."/>
            <person name="Bayul T."/>
            <person name="Berlin A."/>
            <person name="Bessette D."/>
            <person name="Bloom T."/>
            <person name="Blye J."/>
            <person name="Boguslavskiy L."/>
            <person name="Bonnet C."/>
            <person name="Boukhgalter B."/>
            <person name="Bourzgui I."/>
            <person name="Brown A."/>
            <person name="Cahill P."/>
            <person name="Channer S."/>
            <person name="Cheshatsang Y."/>
            <person name="Chuda L."/>
            <person name="Citroen M."/>
            <person name="Collymore A."/>
            <person name="Cooke P."/>
            <person name="Costello M."/>
            <person name="D'Aco K."/>
            <person name="Daza R."/>
            <person name="De Haan G."/>
            <person name="DeGray S."/>
            <person name="DeMaso C."/>
            <person name="Dhargay N."/>
            <person name="Dooley K."/>
            <person name="Dooley E."/>
            <person name="Doricent M."/>
            <person name="Dorje P."/>
            <person name="Dorjee K."/>
            <person name="Dupes A."/>
            <person name="Elong R."/>
            <person name="Falk J."/>
            <person name="Farina A."/>
            <person name="Faro S."/>
            <person name="Ferguson D."/>
            <person name="Fisher S."/>
            <person name="Foley C.D."/>
            <person name="Franke A."/>
            <person name="Friedrich D."/>
            <person name="Gadbois L."/>
            <person name="Gearin G."/>
            <person name="Gearin C.R."/>
            <person name="Giannoukos G."/>
            <person name="Goode T."/>
            <person name="Graham J."/>
            <person name="Grandbois E."/>
            <person name="Grewal S."/>
            <person name="Gyaltsen K."/>
            <person name="Hafez N."/>
            <person name="Hagos B."/>
            <person name="Hall J."/>
            <person name="Henson C."/>
            <person name="Hollinger A."/>
            <person name="Honan T."/>
            <person name="Huard M.D."/>
            <person name="Hughes L."/>
            <person name="Hurhula B."/>
            <person name="Husby M.E."/>
            <person name="Kamat A."/>
            <person name="Kanga B."/>
            <person name="Kashin S."/>
            <person name="Khazanovich D."/>
            <person name="Kisner P."/>
            <person name="Lance K."/>
            <person name="Lara M."/>
            <person name="Lee W."/>
            <person name="Lennon N."/>
            <person name="Letendre F."/>
            <person name="LeVine R."/>
            <person name="Lipovsky A."/>
            <person name="Liu X."/>
            <person name="Liu J."/>
            <person name="Liu S."/>
            <person name="Lokyitsang T."/>
            <person name="Lokyitsang Y."/>
            <person name="Lubonja R."/>
            <person name="Lui A."/>
            <person name="MacDonald P."/>
            <person name="Magnisalis V."/>
            <person name="Maru K."/>
            <person name="Matthews C."/>
            <person name="McCusker W."/>
            <person name="McDonough S."/>
            <person name="Mehta T."/>
            <person name="Meldrim J."/>
            <person name="Meneus L."/>
            <person name="Mihai O."/>
            <person name="Mihalev A."/>
            <person name="Mihova T."/>
            <person name="Mittelman R."/>
            <person name="Mlenga V."/>
            <person name="Montmayeur A."/>
            <person name="Mulrain L."/>
            <person name="Navidi A."/>
            <person name="Naylor J."/>
            <person name="Negash T."/>
            <person name="Nguyen T."/>
            <person name="Nguyen N."/>
            <person name="Nicol R."/>
            <person name="Norbu C."/>
            <person name="Norbu N."/>
            <person name="Novod N."/>
            <person name="O'Neill B."/>
            <person name="Osman S."/>
            <person name="Markiewicz E."/>
            <person name="Oyono O.L."/>
            <person name="Patti C."/>
            <person name="Phunkhang P."/>
            <person name="Pierre F."/>
            <person name="Priest M."/>
            <person name="Raghuraman S."/>
            <person name="Rege F."/>
            <person name="Reyes R."/>
            <person name="Rise C."/>
            <person name="Rogov P."/>
            <person name="Ross K."/>
            <person name="Ryan E."/>
            <person name="Settipalli S."/>
            <person name="Shea T."/>
            <person name="Sherpa N."/>
            <person name="Shi L."/>
            <person name="Shih D."/>
            <person name="Sparrow T."/>
            <person name="Spaulding J."/>
            <person name="Stalker J."/>
            <person name="Stange-Thomann N."/>
            <person name="Stavropoulos S."/>
            <person name="Stone C."/>
            <person name="Strader C."/>
            <person name="Tesfaye S."/>
            <person name="Thomson T."/>
            <person name="Thoulutsang Y."/>
            <person name="Thoulutsang D."/>
            <person name="Topham K."/>
            <person name="Topping I."/>
            <person name="Tsamla T."/>
            <person name="Vassiliev H."/>
            <person name="Vo A."/>
            <person name="Wangchuk T."/>
            <person name="Wangdi T."/>
            <person name="Weiand M."/>
            <person name="Wilkinson J."/>
            <person name="Wilson A."/>
            <person name="Yadav S."/>
            <person name="Young G."/>
            <person name="Yu Q."/>
            <person name="Zembek L."/>
            <person name="Zhong D."/>
            <person name="Zimmer A."/>
            <person name="Zwirko Z."/>
            <person name="Jaffe D.B."/>
            <person name="Alvarez P."/>
            <person name="Brockman W."/>
            <person name="Butler J."/>
            <person name="Chin C."/>
            <person name="Gnerre S."/>
            <person name="Grabherr M."/>
            <person name="Kleber M."/>
            <person name="Mauceli E."/>
            <person name="MacCallum I."/>
        </authorList>
    </citation>
    <scope>NUCLEOTIDE SEQUENCE [LARGE SCALE GENOMIC DNA]</scope>
    <source>
        <strain evidence="16 17">TSC#14021-0224.01</strain>
    </source>
</reference>
<feature type="domain" description="C2H2-type" evidence="14">
    <location>
        <begin position="485"/>
        <end position="512"/>
    </location>
</feature>
<feature type="domain" description="C2H2-type" evidence="14">
    <location>
        <begin position="569"/>
        <end position="596"/>
    </location>
</feature>
<dbReference type="GO" id="GO:0001228">
    <property type="term" value="F:DNA-binding transcription activator activity, RNA polymerase II-specific"/>
    <property type="evidence" value="ECO:0007669"/>
    <property type="project" value="TreeGrafter"/>
</dbReference>
<dbReference type="FunFam" id="3.30.160.60:FF:000065">
    <property type="entry name" value="B-cell CLL/lymphoma 6, member B"/>
    <property type="match status" value="1"/>
</dbReference>
<comment type="similarity">
    <text evidence="2">Belongs to the krueppel C2H2-type zinc-finger protein family.</text>
</comment>
<keyword evidence="5 11" id="KW-0863">Zinc-finger</keyword>
<feature type="domain" description="C2H2-type" evidence="14">
    <location>
        <begin position="282"/>
        <end position="309"/>
    </location>
</feature>
<evidence type="ECO:0000259" key="14">
    <source>
        <dbReference type="PROSITE" id="PS50157"/>
    </source>
</evidence>
<dbReference type="SMART" id="SM00355">
    <property type="entry name" value="ZnF_C2H2"/>
    <property type="match status" value="12"/>
</dbReference>
<keyword evidence="3 12" id="KW-0479">Metal-binding</keyword>
<gene>
    <name evidence="16" type="primary">Dere\GG20118</name>
    <name evidence="16" type="synonym">dere_GLEANR_4944</name>
    <name evidence="16" type="synonym">GG20118</name>
    <name evidence="16" type="ORF">Dere_GG20118</name>
</gene>
<evidence type="ECO:0000256" key="6">
    <source>
        <dbReference type="ARBA" id="ARBA00022833"/>
    </source>
</evidence>
<dbReference type="eggNOG" id="KOG1721">
    <property type="taxonomic scope" value="Eukaryota"/>
</dbReference>
<name>B3NNI9_DROER</name>
<dbReference type="FunFam" id="3.30.160.60:FF:001480">
    <property type="entry name" value="Si:cabz01071911.3"/>
    <property type="match status" value="1"/>
</dbReference>
<keyword evidence="4" id="KW-0677">Repeat</keyword>
<dbReference type="GO" id="GO:0030674">
    <property type="term" value="F:protein-macromolecule adaptor activity"/>
    <property type="evidence" value="ECO:0007669"/>
    <property type="project" value="UniProtKB-ARBA"/>
</dbReference>
<feature type="binding site" evidence="12">
    <location>
        <position position="54"/>
    </location>
    <ligand>
        <name>Zn(2+)</name>
        <dbReference type="ChEBI" id="CHEBI:29105"/>
    </ligand>
</feature>
<evidence type="ECO:0000256" key="4">
    <source>
        <dbReference type="ARBA" id="ARBA00022737"/>
    </source>
</evidence>
<dbReference type="GO" id="GO:0008270">
    <property type="term" value="F:zinc ion binding"/>
    <property type="evidence" value="ECO:0007669"/>
    <property type="project" value="UniProtKB-UniRule"/>
</dbReference>
<dbReference type="AlphaFoldDB" id="B3NNI9"/>
<dbReference type="PROSITE" id="PS51915">
    <property type="entry name" value="ZAD"/>
    <property type="match status" value="1"/>
</dbReference>
<dbReference type="FunFam" id="3.30.160.60:FF:000303">
    <property type="entry name" value="Zinc finger protein 41"/>
    <property type="match status" value="1"/>
</dbReference>
<evidence type="ECO:0000313" key="16">
    <source>
        <dbReference type="EMBL" id="EDV56640.2"/>
    </source>
</evidence>
<evidence type="ECO:0000256" key="11">
    <source>
        <dbReference type="PROSITE-ProRule" id="PRU00042"/>
    </source>
</evidence>
<dbReference type="PANTHER" id="PTHR24393">
    <property type="entry name" value="ZINC FINGER PROTEIN"/>
    <property type="match status" value="1"/>
</dbReference>
<feature type="domain" description="ZAD" evidence="15">
    <location>
        <begin position="5"/>
        <end position="81"/>
    </location>
</feature>
<dbReference type="GO" id="GO:0005634">
    <property type="term" value="C:nucleus"/>
    <property type="evidence" value="ECO:0007669"/>
    <property type="project" value="UniProtKB-SubCell"/>
</dbReference>
<dbReference type="EMBL" id="CH954179">
    <property type="protein sequence ID" value="EDV56640.2"/>
    <property type="molecule type" value="Genomic_DNA"/>
</dbReference>
<dbReference type="FunFam" id="3.30.160.60:FF:000275">
    <property type="entry name" value="zinc finger protein 90 homolog"/>
    <property type="match status" value="1"/>
</dbReference>
<dbReference type="GO" id="GO:0000978">
    <property type="term" value="F:RNA polymerase II cis-regulatory region sequence-specific DNA binding"/>
    <property type="evidence" value="ECO:0007669"/>
    <property type="project" value="TreeGrafter"/>
</dbReference>
<evidence type="ECO:0000259" key="15">
    <source>
        <dbReference type="PROSITE" id="PS51915"/>
    </source>
</evidence>
<feature type="domain" description="C2H2-type" evidence="14">
    <location>
        <begin position="310"/>
        <end position="337"/>
    </location>
</feature>
<feature type="domain" description="C2H2-type" evidence="14">
    <location>
        <begin position="513"/>
        <end position="540"/>
    </location>
</feature>
<dbReference type="InterPro" id="IPR012934">
    <property type="entry name" value="Znf_AD"/>
</dbReference>
<evidence type="ECO:0000256" key="8">
    <source>
        <dbReference type="ARBA" id="ARBA00023125"/>
    </source>
</evidence>
<dbReference type="FunFam" id="3.30.160.60:FF:000688">
    <property type="entry name" value="zinc finger protein 197 isoform X1"/>
    <property type="match status" value="1"/>
</dbReference>
<protein>
    <submittedName>
        <fullName evidence="16">Uncharacterized protein</fullName>
    </submittedName>
</protein>
<feature type="domain" description="C2H2-type" evidence="14">
    <location>
        <begin position="338"/>
        <end position="365"/>
    </location>
</feature>
<dbReference type="FunFam" id="3.30.160.60:FF:000100">
    <property type="entry name" value="Zinc finger 45-like"/>
    <property type="match status" value="1"/>
</dbReference>
<comment type="subcellular location">
    <subcellularLocation>
        <location evidence="1">Nucleus</location>
    </subcellularLocation>
</comment>
<keyword evidence="9" id="KW-0804">Transcription</keyword>
<dbReference type="Pfam" id="PF00096">
    <property type="entry name" value="zf-C2H2"/>
    <property type="match status" value="9"/>
</dbReference>
<feature type="domain" description="C2H2-type" evidence="14">
    <location>
        <begin position="394"/>
        <end position="421"/>
    </location>
</feature>
<evidence type="ECO:0000256" key="5">
    <source>
        <dbReference type="ARBA" id="ARBA00022771"/>
    </source>
</evidence>
<dbReference type="FunFam" id="3.30.160.60:FF:001465">
    <property type="entry name" value="Zinc finger protein 560"/>
    <property type="match status" value="1"/>
</dbReference>
<dbReference type="Proteomes" id="UP000008711">
    <property type="component" value="Unassembled WGS sequence"/>
</dbReference>
<evidence type="ECO:0000256" key="3">
    <source>
        <dbReference type="ARBA" id="ARBA00022723"/>
    </source>
</evidence>
<organism evidence="16 17">
    <name type="scientific">Drosophila erecta</name>
    <name type="common">Fruit fly</name>
    <dbReference type="NCBI Taxonomy" id="7220"/>
    <lineage>
        <taxon>Eukaryota</taxon>
        <taxon>Metazoa</taxon>
        <taxon>Ecdysozoa</taxon>
        <taxon>Arthropoda</taxon>
        <taxon>Hexapoda</taxon>
        <taxon>Insecta</taxon>
        <taxon>Pterygota</taxon>
        <taxon>Neoptera</taxon>
        <taxon>Endopterygota</taxon>
        <taxon>Diptera</taxon>
        <taxon>Brachycera</taxon>
        <taxon>Muscomorpha</taxon>
        <taxon>Ephydroidea</taxon>
        <taxon>Drosophilidae</taxon>
        <taxon>Drosophila</taxon>
        <taxon>Sophophora</taxon>
    </lineage>
</organism>
<keyword evidence="7" id="KW-0805">Transcription regulation</keyword>
<dbReference type="Gene3D" id="3.30.160.60">
    <property type="entry name" value="Classic Zinc Finger"/>
    <property type="match status" value="11"/>
</dbReference>
<keyword evidence="8" id="KW-0238">DNA-binding</keyword>
<dbReference type="FunFam" id="3.30.160.60:FF:000096">
    <property type="entry name" value="Zinc finger and BTB domain-containing protein 18 isoform 1"/>
    <property type="match status" value="1"/>
</dbReference>
<dbReference type="FunFam" id="3.30.160.60:FF:000710">
    <property type="entry name" value="Zinc finger protein 768"/>
    <property type="match status" value="1"/>
</dbReference>
<proteinExistence type="inferred from homology"/>
<keyword evidence="17" id="KW-1185">Reference proteome</keyword>
<evidence type="ECO:0000256" key="12">
    <source>
        <dbReference type="PROSITE-ProRule" id="PRU01263"/>
    </source>
</evidence>
<evidence type="ECO:0000256" key="2">
    <source>
        <dbReference type="ARBA" id="ARBA00006991"/>
    </source>
</evidence>
<evidence type="ECO:0000256" key="13">
    <source>
        <dbReference type="SAM" id="MobiDB-lite"/>
    </source>
</evidence>
<dbReference type="GO" id="GO:0000122">
    <property type="term" value="P:negative regulation of transcription by RNA polymerase II"/>
    <property type="evidence" value="ECO:0007669"/>
    <property type="project" value="UniProtKB-ARBA"/>
</dbReference>
<evidence type="ECO:0000313" key="17">
    <source>
        <dbReference type="Proteomes" id="UP000008711"/>
    </source>
</evidence>
<dbReference type="FunFam" id="3.30.160.60:FF:000110">
    <property type="entry name" value="Zinc finger protein-like"/>
    <property type="match status" value="1"/>
</dbReference>
<dbReference type="PROSITE" id="PS00028">
    <property type="entry name" value="ZINC_FINGER_C2H2_1"/>
    <property type="match status" value="12"/>
</dbReference>
<dbReference type="SUPFAM" id="SSF57716">
    <property type="entry name" value="Glucocorticoid receptor-like (DNA-binding domain)"/>
    <property type="match status" value="1"/>
</dbReference>
<evidence type="ECO:0000256" key="9">
    <source>
        <dbReference type="ARBA" id="ARBA00023163"/>
    </source>
</evidence>
<dbReference type="OrthoDB" id="8895262at2759"/>
<feature type="domain" description="C2H2-type" evidence="14">
    <location>
        <begin position="457"/>
        <end position="484"/>
    </location>
</feature>
<sequence>MAMEYICRVCMGSHDDMVNIFEGTPGVGPSIPDMIAQWSGYQVEKGDSLPEHICPSCLEDAHNAFDIRQTSRIGHQCQVKVEAAEENSQHNVFCQVSNSASDKSNSSQKLDCPESLNEKDSNSIAERPGQQSHQPQKFGETDGQDDENSEISVGEYFPSDSNIREANASASDQSNKIQEDNFGDDVTPVDELDQTVDELKYVVPKSFILHDDSPERPHYCSRCGKSFARSCSFKNHLRTHAQDDNGSQSEHKQDIATFQETRKLQDQKCASSKHLQSSGRKFTCTYCPKTCSHQSDLKKHMRVHTEERPYSCNQCPKAFKQSDNPKRHMETHATIRKFNCNLCDSTFFSQSTFLLHMQEHEGIMPFKCHICTRAFKNCSSLKVHTRSHTGERPYSCSQCSKAYKHSIDLKRHIWTHDQEEGRVRDFRKFACTLCNKRFGTKYSLEVHGRTHSGEEPYRCDVCEKSFKYASSLKVHTRSHTGERPFVCDYCSKAFAQQIDLCRHIRIHTGERPHKCNQCESTFIDHSGLKAHLLVHTEERPYRCSQCQKAFKLLSILSRHMRTHTGEKRFKCEHCSKAYADRRSLRLHLPIHSGNFA</sequence>
<dbReference type="HOGENOM" id="CLU_002678_94_1_1"/>
<feature type="binding site" evidence="12">
    <location>
        <position position="7"/>
    </location>
    <ligand>
        <name>Zn(2+)</name>
        <dbReference type="ChEBI" id="CHEBI:29105"/>
    </ligand>
</feature>
<feature type="binding site" evidence="12">
    <location>
        <position position="10"/>
    </location>
    <ligand>
        <name>Zn(2+)</name>
        <dbReference type="ChEBI" id="CHEBI:29105"/>
    </ligand>
</feature>
<feature type="domain" description="C2H2-type" evidence="14">
    <location>
        <begin position="541"/>
        <end position="568"/>
    </location>
</feature>
<evidence type="ECO:0000256" key="7">
    <source>
        <dbReference type="ARBA" id="ARBA00023015"/>
    </source>
</evidence>
<dbReference type="PROSITE" id="PS50157">
    <property type="entry name" value="ZINC_FINGER_C2H2_2"/>
    <property type="match status" value="12"/>
</dbReference>
<feature type="domain" description="C2H2-type" evidence="14">
    <location>
        <begin position="429"/>
        <end position="456"/>
    </location>
</feature>
<dbReference type="InterPro" id="IPR036236">
    <property type="entry name" value="Znf_C2H2_sf"/>
</dbReference>
<accession>B3NNI9</accession>
<dbReference type="SUPFAM" id="SSF57667">
    <property type="entry name" value="beta-beta-alpha zinc fingers"/>
    <property type="match status" value="7"/>
</dbReference>
<reference evidence="16 17" key="2">
    <citation type="journal article" date="2008" name="Bioinformatics">
        <title>Assembly reconciliation.</title>
        <authorList>
            <person name="Zimin A.V."/>
            <person name="Smith D.R."/>
            <person name="Sutton G."/>
            <person name="Yorke J.A."/>
        </authorList>
    </citation>
    <scope>NUCLEOTIDE SEQUENCE [LARGE SCALE GENOMIC DNA]</scope>
    <source>
        <strain evidence="16 17">TSC#14021-0224.01</strain>
    </source>
</reference>
<keyword evidence="6 12" id="KW-0862">Zinc</keyword>
<feature type="domain" description="C2H2-type" evidence="14">
    <location>
        <begin position="218"/>
        <end position="245"/>
    </location>
</feature>
<evidence type="ECO:0000256" key="1">
    <source>
        <dbReference type="ARBA" id="ARBA00004123"/>
    </source>
</evidence>
<feature type="domain" description="C2H2-type" evidence="14">
    <location>
        <begin position="366"/>
        <end position="393"/>
    </location>
</feature>
<feature type="binding site" evidence="12">
    <location>
        <position position="57"/>
    </location>
    <ligand>
        <name>Zn(2+)</name>
        <dbReference type="ChEBI" id="CHEBI:29105"/>
    </ligand>
</feature>
<keyword evidence="10" id="KW-0539">Nucleus</keyword>
<feature type="region of interest" description="Disordered" evidence="13">
    <location>
        <begin position="98"/>
        <end position="188"/>
    </location>
</feature>
<dbReference type="Pfam" id="PF07776">
    <property type="entry name" value="zf-AD"/>
    <property type="match status" value="1"/>
</dbReference>
<dbReference type="PANTHER" id="PTHR24393:SF15">
    <property type="entry name" value="IP01243P-RELATED"/>
    <property type="match status" value="1"/>
</dbReference>
<evidence type="ECO:0000256" key="10">
    <source>
        <dbReference type="ARBA" id="ARBA00023242"/>
    </source>
</evidence>
<dbReference type="InterPro" id="IPR013087">
    <property type="entry name" value="Znf_C2H2_type"/>
</dbReference>